<evidence type="ECO:0000256" key="8">
    <source>
        <dbReference type="ARBA" id="ARBA00067337"/>
    </source>
</evidence>
<proteinExistence type="predicted"/>
<keyword evidence="7" id="KW-0804">Transcription</keyword>
<gene>
    <name evidence="14" type="ORF">H7F53_13690</name>
</gene>
<dbReference type="InterPro" id="IPR016032">
    <property type="entry name" value="Sig_transdc_resp-reg_C-effctor"/>
</dbReference>
<keyword evidence="5" id="KW-0805">Transcription regulation</keyword>
<dbReference type="GO" id="GO:0006355">
    <property type="term" value="P:regulation of DNA-templated transcription"/>
    <property type="evidence" value="ECO:0007669"/>
    <property type="project" value="InterPro"/>
</dbReference>
<evidence type="ECO:0000256" key="2">
    <source>
        <dbReference type="ARBA" id="ARBA00022490"/>
    </source>
</evidence>
<keyword evidence="6 10" id="KW-0238">DNA-binding</keyword>
<dbReference type="InterPro" id="IPR036388">
    <property type="entry name" value="WH-like_DNA-bd_sf"/>
</dbReference>
<accession>A0A7X1G043</accession>
<evidence type="ECO:0000259" key="12">
    <source>
        <dbReference type="PROSITE" id="PS50110"/>
    </source>
</evidence>
<dbReference type="PANTHER" id="PTHR48111">
    <property type="entry name" value="REGULATOR OF RPOS"/>
    <property type="match status" value="1"/>
</dbReference>
<comment type="caution">
    <text evidence="14">The sequence shown here is derived from an EMBL/GenBank/DDBJ whole genome shotgun (WGS) entry which is preliminary data.</text>
</comment>
<dbReference type="GO" id="GO:0000976">
    <property type="term" value="F:transcription cis-regulatory region binding"/>
    <property type="evidence" value="ECO:0007669"/>
    <property type="project" value="TreeGrafter"/>
</dbReference>
<dbReference type="Proteomes" id="UP000551327">
    <property type="component" value="Unassembled WGS sequence"/>
</dbReference>
<evidence type="ECO:0000256" key="7">
    <source>
        <dbReference type="ARBA" id="ARBA00023163"/>
    </source>
</evidence>
<dbReference type="Gene3D" id="1.10.10.10">
    <property type="entry name" value="Winged helix-like DNA-binding domain superfamily/Winged helix DNA-binding domain"/>
    <property type="match status" value="1"/>
</dbReference>
<keyword evidence="3 9" id="KW-0597">Phosphoprotein</keyword>
<feature type="compositionally biased region" description="Low complexity" evidence="11">
    <location>
        <begin position="128"/>
        <end position="154"/>
    </location>
</feature>
<dbReference type="FunFam" id="1.10.10.10:FF:000099">
    <property type="entry name" value="Two-component system response regulator TorR"/>
    <property type="match status" value="1"/>
</dbReference>
<organism evidence="14 15">
    <name type="scientific">Novosphingobium piscinae</name>
    <dbReference type="NCBI Taxonomy" id="1507448"/>
    <lineage>
        <taxon>Bacteria</taxon>
        <taxon>Pseudomonadati</taxon>
        <taxon>Pseudomonadota</taxon>
        <taxon>Alphaproteobacteria</taxon>
        <taxon>Sphingomonadales</taxon>
        <taxon>Sphingomonadaceae</taxon>
        <taxon>Novosphingobium</taxon>
    </lineage>
</organism>
<dbReference type="GO" id="GO:0000156">
    <property type="term" value="F:phosphorelay response regulator activity"/>
    <property type="evidence" value="ECO:0007669"/>
    <property type="project" value="TreeGrafter"/>
</dbReference>
<evidence type="ECO:0000256" key="1">
    <source>
        <dbReference type="ARBA" id="ARBA00004496"/>
    </source>
</evidence>
<dbReference type="InterPro" id="IPR011006">
    <property type="entry name" value="CheY-like_superfamily"/>
</dbReference>
<evidence type="ECO:0000256" key="10">
    <source>
        <dbReference type="PROSITE-ProRule" id="PRU01091"/>
    </source>
</evidence>
<dbReference type="GO" id="GO:0005829">
    <property type="term" value="C:cytosol"/>
    <property type="evidence" value="ECO:0007669"/>
    <property type="project" value="TreeGrafter"/>
</dbReference>
<dbReference type="SMART" id="SM00862">
    <property type="entry name" value="Trans_reg_C"/>
    <property type="match status" value="1"/>
</dbReference>
<dbReference type="EMBL" id="JACLAX010000015">
    <property type="protein sequence ID" value="MBC2670203.1"/>
    <property type="molecule type" value="Genomic_DNA"/>
</dbReference>
<evidence type="ECO:0000256" key="9">
    <source>
        <dbReference type="PROSITE-ProRule" id="PRU00169"/>
    </source>
</evidence>
<dbReference type="PROSITE" id="PS50110">
    <property type="entry name" value="RESPONSE_REGULATORY"/>
    <property type="match status" value="1"/>
</dbReference>
<evidence type="ECO:0000313" key="14">
    <source>
        <dbReference type="EMBL" id="MBC2670203.1"/>
    </source>
</evidence>
<feature type="modified residue" description="4-aspartylphosphate" evidence="9">
    <location>
        <position position="55"/>
    </location>
</feature>
<dbReference type="SUPFAM" id="SSF46894">
    <property type="entry name" value="C-terminal effector domain of the bipartite response regulators"/>
    <property type="match status" value="1"/>
</dbReference>
<dbReference type="Pfam" id="PF00072">
    <property type="entry name" value="Response_reg"/>
    <property type="match status" value="1"/>
</dbReference>
<dbReference type="SMART" id="SM00448">
    <property type="entry name" value="REC"/>
    <property type="match status" value="1"/>
</dbReference>
<dbReference type="InterPro" id="IPR001867">
    <property type="entry name" value="OmpR/PhoB-type_DNA-bd"/>
</dbReference>
<dbReference type="GO" id="GO:0032993">
    <property type="term" value="C:protein-DNA complex"/>
    <property type="evidence" value="ECO:0007669"/>
    <property type="project" value="TreeGrafter"/>
</dbReference>
<protein>
    <recommendedName>
        <fullName evidence="8">Regulatory protein VirG</fullName>
    </recommendedName>
</protein>
<feature type="region of interest" description="Disordered" evidence="11">
    <location>
        <begin position="128"/>
        <end position="160"/>
    </location>
</feature>
<evidence type="ECO:0000259" key="13">
    <source>
        <dbReference type="PROSITE" id="PS51755"/>
    </source>
</evidence>
<name>A0A7X1G043_9SPHN</name>
<evidence type="ECO:0000256" key="5">
    <source>
        <dbReference type="ARBA" id="ARBA00023015"/>
    </source>
</evidence>
<evidence type="ECO:0000256" key="4">
    <source>
        <dbReference type="ARBA" id="ARBA00023012"/>
    </source>
</evidence>
<dbReference type="SUPFAM" id="SSF52172">
    <property type="entry name" value="CheY-like"/>
    <property type="match status" value="1"/>
</dbReference>
<feature type="DNA-binding region" description="OmpR/PhoB-type" evidence="10">
    <location>
        <begin position="160"/>
        <end position="262"/>
    </location>
</feature>
<feature type="domain" description="Response regulatory" evidence="12">
    <location>
        <begin position="6"/>
        <end position="118"/>
    </location>
</feature>
<feature type="domain" description="OmpR/PhoB-type" evidence="13">
    <location>
        <begin position="160"/>
        <end position="262"/>
    </location>
</feature>
<dbReference type="PANTHER" id="PTHR48111:SF4">
    <property type="entry name" value="DNA-BINDING DUAL TRANSCRIPTIONAL REGULATOR OMPR"/>
    <property type="match status" value="1"/>
</dbReference>
<dbReference type="Gene3D" id="6.10.250.690">
    <property type="match status" value="1"/>
</dbReference>
<evidence type="ECO:0000313" key="15">
    <source>
        <dbReference type="Proteomes" id="UP000551327"/>
    </source>
</evidence>
<evidence type="ECO:0000256" key="3">
    <source>
        <dbReference type="ARBA" id="ARBA00022553"/>
    </source>
</evidence>
<dbReference type="PROSITE" id="PS51755">
    <property type="entry name" value="OMPR_PHOB"/>
    <property type="match status" value="1"/>
</dbReference>
<dbReference type="RefSeq" id="WP_185680059.1">
    <property type="nucleotide sequence ID" value="NZ_JACLAX010000015.1"/>
</dbReference>
<evidence type="ECO:0000256" key="6">
    <source>
        <dbReference type="ARBA" id="ARBA00023125"/>
    </source>
</evidence>
<dbReference type="InterPro" id="IPR001789">
    <property type="entry name" value="Sig_transdc_resp-reg_receiver"/>
</dbReference>
<reference evidence="14 15" key="1">
    <citation type="submission" date="2020-08" db="EMBL/GenBank/DDBJ databases">
        <title>The genome sequence of type strain Novosphingobium piscinae KCTC 42194.</title>
        <authorList>
            <person name="Liu Y."/>
        </authorList>
    </citation>
    <scope>NUCLEOTIDE SEQUENCE [LARGE SCALE GENOMIC DNA]</scope>
    <source>
        <strain evidence="14 15">KCTC 42194</strain>
    </source>
</reference>
<dbReference type="Pfam" id="PF00486">
    <property type="entry name" value="Trans_reg_C"/>
    <property type="match status" value="1"/>
</dbReference>
<sequence length="268" mass="29311">MDYSSRILIVDDDEGIRTLISEFLTKHGFVTRTAADTSEMRRRLDEDRYDLIVLDVMMPREDGLTALRGLASAGPPVIMLSAVGSDIDRIVGLEMGAQDYLAKPCNPRELLARIRTVLRRAGAAAGGLAEPQAQNATAPAQPATPAAPAAPKAPDGSPDRTVLTFAGWRMDLGSRLLLDPSDQLVALSDGEFRLLRAFVEHPRRVLTRDQLLDWSRGETSENFDRAIDVQLSRLRKKLAEASAHSGHDLIRTVRNEGYLFTAQVSPAG</sequence>
<keyword evidence="2" id="KW-0963">Cytoplasm</keyword>
<dbReference type="InterPro" id="IPR039420">
    <property type="entry name" value="WalR-like"/>
</dbReference>
<dbReference type="Gene3D" id="3.40.50.2300">
    <property type="match status" value="1"/>
</dbReference>
<keyword evidence="15" id="KW-1185">Reference proteome</keyword>
<keyword evidence="4" id="KW-0902">Two-component regulatory system</keyword>
<evidence type="ECO:0000256" key="11">
    <source>
        <dbReference type="SAM" id="MobiDB-lite"/>
    </source>
</evidence>
<dbReference type="AlphaFoldDB" id="A0A7X1G043"/>
<dbReference type="CDD" id="cd00383">
    <property type="entry name" value="trans_reg_C"/>
    <property type="match status" value="1"/>
</dbReference>
<comment type="subcellular location">
    <subcellularLocation>
        <location evidence="1">Cytoplasm</location>
    </subcellularLocation>
</comment>